<evidence type="ECO:0000259" key="6">
    <source>
        <dbReference type="Pfam" id="PF03807"/>
    </source>
</evidence>
<dbReference type="PIRSF" id="PIRSF000193">
    <property type="entry name" value="Pyrrol-5-carb_rd"/>
    <property type="match status" value="1"/>
</dbReference>
<evidence type="ECO:0000313" key="8">
    <source>
        <dbReference type="EMBL" id="HIV99164.1"/>
    </source>
</evidence>
<evidence type="ECO:0000256" key="5">
    <source>
        <dbReference type="PIRSR" id="PIRSR000193-1"/>
    </source>
</evidence>
<dbReference type="InterPro" id="IPR036291">
    <property type="entry name" value="NAD(P)-bd_dom_sf"/>
</dbReference>
<accession>A0A9D1TN00</accession>
<keyword evidence="2 4" id="KW-0521">NADP</keyword>
<evidence type="ECO:0000256" key="3">
    <source>
        <dbReference type="ARBA" id="ARBA00023002"/>
    </source>
</evidence>
<dbReference type="InterPro" id="IPR008927">
    <property type="entry name" value="6-PGluconate_DH-like_C_sf"/>
</dbReference>
<dbReference type="PANTHER" id="PTHR11645">
    <property type="entry name" value="PYRROLINE-5-CARBOXYLATE REDUCTASE"/>
    <property type="match status" value="1"/>
</dbReference>
<comment type="catalytic activity">
    <reaction evidence="4">
        <text>L-proline + NAD(+) = (S)-1-pyrroline-5-carboxylate + NADH + 2 H(+)</text>
        <dbReference type="Rhea" id="RHEA:14105"/>
        <dbReference type="ChEBI" id="CHEBI:15378"/>
        <dbReference type="ChEBI" id="CHEBI:17388"/>
        <dbReference type="ChEBI" id="CHEBI:57540"/>
        <dbReference type="ChEBI" id="CHEBI:57945"/>
        <dbReference type="ChEBI" id="CHEBI:60039"/>
        <dbReference type="EC" id="1.5.1.2"/>
    </reaction>
</comment>
<reference evidence="8" key="2">
    <citation type="submission" date="2021-04" db="EMBL/GenBank/DDBJ databases">
        <authorList>
            <person name="Gilroy R."/>
        </authorList>
    </citation>
    <scope>NUCLEOTIDE SEQUENCE</scope>
    <source>
        <strain evidence="8">Gambia11-129</strain>
    </source>
</reference>
<evidence type="ECO:0000313" key="9">
    <source>
        <dbReference type="Proteomes" id="UP000823936"/>
    </source>
</evidence>
<feature type="domain" description="Pyrroline-5-carboxylate reductase dimerisation" evidence="7">
    <location>
        <begin position="149"/>
        <end position="248"/>
    </location>
</feature>
<keyword evidence="4" id="KW-0641">Proline biosynthesis</keyword>
<dbReference type="Pfam" id="PF03807">
    <property type="entry name" value="F420_oxidored"/>
    <property type="match status" value="1"/>
</dbReference>
<dbReference type="EC" id="1.5.1.2" evidence="4"/>
<organism evidence="8 9">
    <name type="scientific">Candidatus Ornithospirochaeta avicola</name>
    <dbReference type="NCBI Taxonomy" id="2840896"/>
    <lineage>
        <taxon>Bacteria</taxon>
        <taxon>Pseudomonadati</taxon>
        <taxon>Spirochaetota</taxon>
        <taxon>Spirochaetia</taxon>
        <taxon>Spirochaetales</taxon>
        <taxon>Spirochaetaceae</taxon>
        <taxon>Spirochaetaceae incertae sedis</taxon>
        <taxon>Candidatus Ornithospirochaeta</taxon>
    </lineage>
</organism>
<evidence type="ECO:0000256" key="4">
    <source>
        <dbReference type="HAMAP-Rule" id="MF_01925"/>
    </source>
</evidence>
<feature type="binding site" evidence="5">
    <location>
        <begin position="7"/>
        <end position="12"/>
    </location>
    <ligand>
        <name>NADP(+)</name>
        <dbReference type="ChEBI" id="CHEBI:58349"/>
    </ligand>
</feature>
<keyword evidence="4" id="KW-0963">Cytoplasm</keyword>
<dbReference type="Gene3D" id="3.40.50.720">
    <property type="entry name" value="NAD(P)-binding Rossmann-like Domain"/>
    <property type="match status" value="1"/>
</dbReference>
<dbReference type="GO" id="GO:0004735">
    <property type="term" value="F:pyrroline-5-carboxylate reductase activity"/>
    <property type="evidence" value="ECO:0007669"/>
    <property type="project" value="UniProtKB-UniRule"/>
</dbReference>
<dbReference type="Pfam" id="PF14748">
    <property type="entry name" value="P5CR_dimer"/>
    <property type="match status" value="1"/>
</dbReference>
<name>A0A9D1TN00_9SPIO</name>
<sequence>MKKIGFIGCGNMGGAIIKSLKGSYDLFLYDRDEKKSHALSEYGKVLNTLEELLSSSEIIFIAIKPQMITKNFLSSIRRDGKEYISIAAGIPLDVLESNLRTANVARFMPNIAAERKAAITAVATRSDDEFKKLAFSLASSFGKAVEIDESLFDAFIGTSGSLIAFVLKFISSSAMAGVKAGFSYPLSLEIVRNTVISALALDGDPDDNIKKICSAKGTTIAGIQMLEENGFSNALYKAVEASRKKEEEIEKRSRENLL</sequence>
<feature type="domain" description="Pyrroline-5-carboxylate reductase catalytic N-terminal" evidence="6">
    <location>
        <begin position="3"/>
        <end position="89"/>
    </location>
</feature>
<dbReference type="Gene3D" id="1.10.3730.10">
    <property type="entry name" value="ProC C-terminal domain-like"/>
    <property type="match status" value="1"/>
</dbReference>
<keyword evidence="4" id="KW-0028">Amino-acid biosynthesis</keyword>
<proteinExistence type="inferred from homology"/>
<comment type="similarity">
    <text evidence="1 4">Belongs to the pyrroline-5-carboxylate reductase family.</text>
</comment>
<dbReference type="GO" id="GO:0055129">
    <property type="term" value="P:L-proline biosynthetic process"/>
    <property type="evidence" value="ECO:0007669"/>
    <property type="project" value="UniProtKB-UniRule"/>
</dbReference>
<evidence type="ECO:0000256" key="2">
    <source>
        <dbReference type="ARBA" id="ARBA00022857"/>
    </source>
</evidence>
<dbReference type="PANTHER" id="PTHR11645:SF0">
    <property type="entry name" value="PYRROLINE-5-CARBOXYLATE REDUCTASE 3"/>
    <property type="match status" value="1"/>
</dbReference>
<comment type="pathway">
    <text evidence="4">Amino-acid biosynthesis; L-proline biosynthesis; L-proline from L-glutamate 5-semialdehyde: step 1/1.</text>
</comment>
<keyword evidence="3 4" id="KW-0560">Oxidoreductase</keyword>
<comment type="subcellular location">
    <subcellularLocation>
        <location evidence="4">Cytoplasm</location>
    </subcellularLocation>
</comment>
<feature type="binding site" evidence="5">
    <location>
        <begin position="62"/>
        <end position="65"/>
    </location>
    <ligand>
        <name>NADP(+)</name>
        <dbReference type="ChEBI" id="CHEBI:58349"/>
    </ligand>
</feature>
<reference evidence="8" key="1">
    <citation type="journal article" date="2021" name="PeerJ">
        <title>Extensive microbial diversity within the chicken gut microbiome revealed by metagenomics and culture.</title>
        <authorList>
            <person name="Gilroy R."/>
            <person name="Ravi A."/>
            <person name="Getino M."/>
            <person name="Pursley I."/>
            <person name="Horton D.L."/>
            <person name="Alikhan N.F."/>
            <person name="Baker D."/>
            <person name="Gharbi K."/>
            <person name="Hall N."/>
            <person name="Watson M."/>
            <person name="Adriaenssens E.M."/>
            <person name="Foster-Nyarko E."/>
            <person name="Jarju S."/>
            <person name="Secka A."/>
            <person name="Antonio M."/>
            <person name="Oren A."/>
            <person name="Chaudhuri R.R."/>
            <person name="La Ragione R."/>
            <person name="Hildebrand F."/>
            <person name="Pallen M.J."/>
        </authorList>
    </citation>
    <scope>NUCLEOTIDE SEQUENCE</scope>
    <source>
        <strain evidence="8">Gambia11-129</strain>
    </source>
</reference>
<comment type="function">
    <text evidence="4">Catalyzes the reduction of 1-pyrroline-5-carboxylate (PCA) to L-proline.</text>
</comment>
<dbReference type="InterPro" id="IPR000304">
    <property type="entry name" value="Pyrroline-COOH_reductase"/>
</dbReference>
<comment type="catalytic activity">
    <reaction evidence="4">
        <text>L-proline + NADP(+) = (S)-1-pyrroline-5-carboxylate + NADPH + 2 H(+)</text>
        <dbReference type="Rhea" id="RHEA:14109"/>
        <dbReference type="ChEBI" id="CHEBI:15378"/>
        <dbReference type="ChEBI" id="CHEBI:17388"/>
        <dbReference type="ChEBI" id="CHEBI:57783"/>
        <dbReference type="ChEBI" id="CHEBI:58349"/>
        <dbReference type="ChEBI" id="CHEBI:60039"/>
        <dbReference type="EC" id="1.5.1.2"/>
    </reaction>
</comment>
<dbReference type="GO" id="GO:0005737">
    <property type="term" value="C:cytoplasm"/>
    <property type="evidence" value="ECO:0007669"/>
    <property type="project" value="UniProtKB-SubCell"/>
</dbReference>
<gene>
    <name evidence="4" type="primary">proC</name>
    <name evidence="8" type="ORF">IAB12_05265</name>
</gene>
<dbReference type="SUPFAM" id="SSF51735">
    <property type="entry name" value="NAD(P)-binding Rossmann-fold domains"/>
    <property type="match status" value="1"/>
</dbReference>
<evidence type="ECO:0000259" key="7">
    <source>
        <dbReference type="Pfam" id="PF14748"/>
    </source>
</evidence>
<dbReference type="InterPro" id="IPR029036">
    <property type="entry name" value="P5CR_dimer"/>
</dbReference>
<protein>
    <recommendedName>
        <fullName evidence="4">Pyrroline-5-carboxylate reductase</fullName>
        <shortName evidence="4">P5C reductase</shortName>
        <shortName evidence="4">P5CR</shortName>
        <ecNumber evidence="4">1.5.1.2</ecNumber>
    </recommendedName>
    <alternativeName>
        <fullName evidence="4">PCA reductase</fullName>
    </alternativeName>
</protein>
<dbReference type="SUPFAM" id="SSF48179">
    <property type="entry name" value="6-phosphogluconate dehydrogenase C-terminal domain-like"/>
    <property type="match status" value="1"/>
</dbReference>
<dbReference type="Proteomes" id="UP000823936">
    <property type="component" value="Unassembled WGS sequence"/>
</dbReference>
<dbReference type="HAMAP" id="MF_01925">
    <property type="entry name" value="P5C_reductase"/>
    <property type="match status" value="1"/>
</dbReference>
<dbReference type="EMBL" id="DXHU01000020">
    <property type="protein sequence ID" value="HIV99164.1"/>
    <property type="molecule type" value="Genomic_DNA"/>
</dbReference>
<dbReference type="InterPro" id="IPR028939">
    <property type="entry name" value="P5C_Rdtase_cat_N"/>
</dbReference>
<evidence type="ECO:0000256" key="1">
    <source>
        <dbReference type="ARBA" id="ARBA00005525"/>
    </source>
</evidence>
<dbReference type="AlphaFoldDB" id="A0A9D1TN00"/>
<comment type="caution">
    <text evidence="8">The sequence shown here is derived from an EMBL/GenBank/DDBJ whole genome shotgun (WGS) entry which is preliminary data.</text>
</comment>